<proteinExistence type="inferred from homology"/>
<dbReference type="GO" id="GO:0008074">
    <property type="term" value="C:guanylate cyclase complex, soluble"/>
    <property type="evidence" value="ECO:0007669"/>
    <property type="project" value="TreeGrafter"/>
</dbReference>
<feature type="domain" description="Guanylate cyclase" evidence="10">
    <location>
        <begin position="394"/>
        <end position="521"/>
    </location>
</feature>
<dbReference type="GO" id="GO:0004383">
    <property type="term" value="F:guanylate cyclase activity"/>
    <property type="evidence" value="ECO:0007669"/>
    <property type="project" value="UniProtKB-EC"/>
</dbReference>
<dbReference type="OrthoDB" id="6127067at2759"/>
<dbReference type="FunFam" id="3.30.70.1230:FF:000007">
    <property type="entry name" value="Guanylate cyclase soluble subunit alpha-3"/>
    <property type="match status" value="1"/>
</dbReference>
<accession>A0A8S9Y4V2</accession>
<evidence type="ECO:0000256" key="8">
    <source>
        <dbReference type="RuleBase" id="RU000405"/>
    </source>
</evidence>
<evidence type="ECO:0000256" key="7">
    <source>
        <dbReference type="ARBA" id="ARBA00023293"/>
    </source>
</evidence>
<dbReference type="Gene3D" id="3.30.70.1230">
    <property type="entry name" value="Nucleotide cyclase"/>
    <property type="match status" value="1"/>
</dbReference>
<dbReference type="InterPro" id="IPR029787">
    <property type="entry name" value="Nucleotide_cyclase"/>
</dbReference>
<dbReference type="AlphaFoldDB" id="A0A8S9Y4V2"/>
<dbReference type="Proteomes" id="UP000466442">
    <property type="component" value="Linkage Group LG1"/>
</dbReference>
<evidence type="ECO:0000256" key="1">
    <source>
        <dbReference type="ARBA" id="ARBA00004496"/>
    </source>
</evidence>
<dbReference type="Gene3D" id="3.30.450.260">
    <property type="entry name" value="Haem NO binding associated domain"/>
    <property type="match status" value="1"/>
</dbReference>
<keyword evidence="6 8" id="KW-0456">Lyase</keyword>
<evidence type="ECO:0000313" key="12">
    <source>
        <dbReference type="Proteomes" id="UP000466442"/>
    </source>
</evidence>
<dbReference type="SUPFAM" id="SSF55073">
    <property type="entry name" value="Nucleotide cyclase"/>
    <property type="match status" value="1"/>
</dbReference>
<evidence type="ECO:0000259" key="10">
    <source>
        <dbReference type="PROSITE" id="PS50125"/>
    </source>
</evidence>
<evidence type="ECO:0000256" key="3">
    <source>
        <dbReference type="ARBA" id="ARBA00022490"/>
    </source>
</evidence>
<keyword evidence="4" id="KW-0547">Nucleotide-binding</keyword>
<evidence type="ECO:0000256" key="6">
    <source>
        <dbReference type="ARBA" id="ARBA00023239"/>
    </source>
</evidence>
<dbReference type="PANTHER" id="PTHR45655:SF6">
    <property type="entry name" value="HEAD-SPECIFIC GUANYLATE CYCLASE"/>
    <property type="match status" value="1"/>
</dbReference>
<reference evidence="11" key="1">
    <citation type="journal article" date="2021" name="Mol. Ecol. Resour.">
        <title>Apolygus lucorum genome provides insights into omnivorousness and mesophyll feeding.</title>
        <authorList>
            <person name="Liu Y."/>
            <person name="Liu H."/>
            <person name="Wang H."/>
            <person name="Huang T."/>
            <person name="Liu B."/>
            <person name="Yang B."/>
            <person name="Yin L."/>
            <person name="Li B."/>
            <person name="Zhang Y."/>
            <person name="Zhang S."/>
            <person name="Jiang F."/>
            <person name="Zhang X."/>
            <person name="Ren Y."/>
            <person name="Wang B."/>
            <person name="Wang S."/>
            <person name="Lu Y."/>
            <person name="Wu K."/>
            <person name="Fan W."/>
            <person name="Wang G."/>
        </authorList>
    </citation>
    <scope>NUCLEOTIDE SEQUENCE</scope>
    <source>
        <strain evidence="11">12Hb</strain>
    </source>
</reference>
<dbReference type="GO" id="GO:0019934">
    <property type="term" value="P:cGMP-mediated signaling"/>
    <property type="evidence" value="ECO:0007669"/>
    <property type="project" value="TreeGrafter"/>
</dbReference>
<evidence type="ECO:0000256" key="4">
    <source>
        <dbReference type="ARBA" id="ARBA00022741"/>
    </source>
</evidence>
<dbReference type="PROSITE" id="PS00452">
    <property type="entry name" value="GUANYLATE_CYCLASE_1"/>
    <property type="match status" value="1"/>
</dbReference>
<dbReference type="Pfam" id="PF00211">
    <property type="entry name" value="Guanylate_cyc"/>
    <property type="match status" value="1"/>
</dbReference>
<dbReference type="InterPro" id="IPR001054">
    <property type="entry name" value="A/G_cyclase"/>
</dbReference>
<dbReference type="EC" id="4.6.1.2" evidence="2"/>
<dbReference type="Pfam" id="PF07701">
    <property type="entry name" value="HNOBA"/>
    <property type="match status" value="1"/>
</dbReference>
<evidence type="ECO:0000256" key="5">
    <source>
        <dbReference type="ARBA" id="ARBA00023134"/>
    </source>
</evidence>
<keyword evidence="5" id="KW-0342">GTP-binding</keyword>
<dbReference type="InterPro" id="IPR042463">
    <property type="entry name" value="HNOB_dom_associated_sf"/>
</dbReference>
<keyword evidence="9" id="KW-0175">Coiled coil</keyword>
<evidence type="ECO:0000313" key="11">
    <source>
        <dbReference type="EMBL" id="KAF6216193.1"/>
    </source>
</evidence>
<dbReference type="PROSITE" id="PS50125">
    <property type="entry name" value="GUANYLATE_CYCLASE_2"/>
    <property type="match status" value="1"/>
</dbReference>
<comment type="similarity">
    <text evidence="8">Belongs to the adenylyl cyclase class-4/guanylyl cyclase family.</text>
</comment>
<dbReference type="SMART" id="SM00044">
    <property type="entry name" value="CYCc"/>
    <property type="match status" value="1"/>
</dbReference>
<protein>
    <recommendedName>
        <fullName evidence="2">guanylate cyclase</fullName>
        <ecNumber evidence="2">4.6.1.2</ecNumber>
    </recommendedName>
</protein>
<feature type="coiled-coil region" evidence="9">
    <location>
        <begin position="335"/>
        <end position="362"/>
    </location>
</feature>
<dbReference type="InterPro" id="IPR011645">
    <property type="entry name" value="HNOB_dom_associated"/>
</dbReference>
<keyword evidence="3" id="KW-0963">Cytoplasm</keyword>
<comment type="subcellular location">
    <subcellularLocation>
        <location evidence="1">Cytoplasm</location>
    </subcellularLocation>
</comment>
<evidence type="ECO:0000256" key="9">
    <source>
        <dbReference type="SAM" id="Coils"/>
    </source>
</evidence>
<sequence>MCCKRYPVLAMGHRWGQLPQEVDVPHYDFLSDVFEKVEEIEGEAAAHAFVSRIGEHIVKDTVSSIDPRVLCALGSDFGAFLTTLEGVLETLHPDRPSDFHTQSLPSSPEEMDRVIRIDWLIERGRRNHLVFGSLKELGLRLYETNVHIDMKPSPKGPSFFRYLIRYKRTDAVASAPCAAPISTNPADLPMGGKTFCKAFPWHFILDSNLEIVQLGAGFMKLIGRDLDRHGTNVRTYFKFKKPVGLEISYEGIIGRANSPFILSLEFSDAAGSLHQGLEIKGQMVNCPEIKGIMYIGSPVLDGLDSLNSRGLFISDIPIHDATRDVILVGEQAKAQDGLRRRMDKLRSKIEEASSAVDKERETNVSLLHLIFPPNVAKRLWLGESIPSKTHENVTMLFSDIVGFTSICSTASPFVVINMLQELYNQFDIFCGLLDVYKVETIGDAYCVAAGLHRESEHHAVQIAWMALLMMEVCGAHHTHDGKPIMMRIGLHSGNVLAGVVGVKMPRYCLFGHNVTIANKFESTSVPLHINVSPTTHRFLKNISGFKMEARPRHCLPKDFPPRIRGTCHFLRGYAHELVPPDSKMLEHVKQGIADIGLTLAAGEH</sequence>
<dbReference type="Gene3D" id="6.10.250.780">
    <property type="match status" value="1"/>
</dbReference>
<dbReference type="CDD" id="cd07302">
    <property type="entry name" value="CHD"/>
    <property type="match status" value="1"/>
</dbReference>
<dbReference type="PANTHER" id="PTHR45655">
    <property type="entry name" value="GUANYLATE CYCLASE SOLUBLE SUBUNIT BETA-2"/>
    <property type="match status" value="1"/>
</dbReference>
<organism evidence="11 12">
    <name type="scientific">Apolygus lucorum</name>
    <name type="common">Small green plant bug</name>
    <name type="synonym">Lygocoris lucorum</name>
    <dbReference type="NCBI Taxonomy" id="248454"/>
    <lineage>
        <taxon>Eukaryota</taxon>
        <taxon>Metazoa</taxon>
        <taxon>Ecdysozoa</taxon>
        <taxon>Arthropoda</taxon>
        <taxon>Hexapoda</taxon>
        <taxon>Insecta</taxon>
        <taxon>Pterygota</taxon>
        <taxon>Neoptera</taxon>
        <taxon>Paraneoptera</taxon>
        <taxon>Hemiptera</taxon>
        <taxon>Heteroptera</taxon>
        <taxon>Panheteroptera</taxon>
        <taxon>Cimicomorpha</taxon>
        <taxon>Miridae</taxon>
        <taxon>Mirini</taxon>
        <taxon>Apolygus</taxon>
    </lineage>
</organism>
<evidence type="ECO:0000256" key="2">
    <source>
        <dbReference type="ARBA" id="ARBA00012202"/>
    </source>
</evidence>
<dbReference type="EMBL" id="WIXP02000001">
    <property type="protein sequence ID" value="KAF6216193.1"/>
    <property type="molecule type" value="Genomic_DNA"/>
</dbReference>
<dbReference type="InterPro" id="IPR018297">
    <property type="entry name" value="A/G_cyclase_CS"/>
</dbReference>
<name>A0A8S9Y4V2_APOLU</name>
<comment type="caution">
    <text evidence="11">The sequence shown here is derived from an EMBL/GenBank/DDBJ whole genome shotgun (WGS) entry which is preliminary data.</text>
</comment>
<gene>
    <name evidence="11" type="ORF">GE061_000533</name>
</gene>
<dbReference type="GO" id="GO:0005525">
    <property type="term" value="F:GTP binding"/>
    <property type="evidence" value="ECO:0007669"/>
    <property type="project" value="UniProtKB-KW"/>
</dbReference>
<keyword evidence="12" id="KW-1185">Reference proteome</keyword>
<dbReference type="GO" id="GO:0070482">
    <property type="term" value="P:response to oxygen levels"/>
    <property type="evidence" value="ECO:0007669"/>
    <property type="project" value="TreeGrafter"/>
</dbReference>
<keyword evidence="7" id="KW-0141">cGMP biosynthesis</keyword>